<dbReference type="EMBL" id="UYJE01002492">
    <property type="protein sequence ID" value="VDI11217.1"/>
    <property type="molecule type" value="Genomic_DNA"/>
</dbReference>
<evidence type="ECO:0000256" key="1">
    <source>
        <dbReference type="SAM" id="SignalP"/>
    </source>
</evidence>
<comment type="caution">
    <text evidence="2">The sequence shown here is derived from an EMBL/GenBank/DDBJ whole genome shotgun (WGS) entry which is preliminary data.</text>
</comment>
<dbReference type="Proteomes" id="UP000596742">
    <property type="component" value="Unassembled WGS sequence"/>
</dbReference>
<proteinExistence type="predicted"/>
<keyword evidence="1" id="KW-0732">Signal</keyword>
<protein>
    <submittedName>
        <fullName evidence="2">Uncharacterized protein</fullName>
    </submittedName>
</protein>
<feature type="signal peptide" evidence="1">
    <location>
        <begin position="1"/>
        <end position="16"/>
    </location>
</feature>
<organism evidence="2 3">
    <name type="scientific">Mytilus galloprovincialis</name>
    <name type="common">Mediterranean mussel</name>
    <dbReference type="NCBI Taxonomy" id="29158"/>
    <lineage>
        <taxon>Eukaryota</taxon>
        <taxon>Metazoa</taxon>
        <taxon>Spiralia</taxon>
        <taxon>Lophotrochozoa</taxon>
        <taxon>Mollusca</taxon>
        <taxon>Bivalvia</taxon>
        <taxon>Autobranchia</taxon>
        <taxon>Pteriomorphia</taxon>
        <taxon>Mytilida</taxon>
        <taxon>Mytiloidea</taxon>
        <taxon>Mytilidae</taxon>
        <taxon>Mytilinae</taxon>
        <taxon>Mytilus</taxon>
    </lineage>
</organism>
<reference evidence="2" key="1">
    <citation type="submission" date="2018-11" db="EMBL/GenBank/DDBJ databases">
        <authorList>
            <person name="Alioto T."/>
            <person name="Alioto T."/>
        </authorList>
    </citation>
    <scope>NUCLEOTIDE SEQUENCE</scope>
</reference>
<evidence type="ECO:0000313" key="2">
    <source>
        <dbReference type="EMBL" id="VDI11217.1"/>
    </source>
</evidence>
<accession>A0A8B6CW51</accession>
<sequence>MFKPWFSLYLIYVVCQISIQQVPHEREKRKTGQQTSPGRCFGFNRRGMSRLHYYSCCNNCGSSEDSCNNRTYHTASSRSYCNECGKDGTGNGKRMEAFKCGGCRGQQRVYDECAKSIANHKGLCWVFTNCFEETCKK</sequence>
<evidence type="ECO:0000313" key="3">
    <source>
        <dbReference type="Proteomes" id="UP000596742"/>
    </source>
</evidence>
<gene>
    <name evidence="2" type="ORF">MGAL_10B003162</name>
</gene>
<name>A0A8B6CW51_MYTGA</name>
<dbReference type="AlphaFoldDB" id="A0A8B6CW51"/>
<feature type="chain" id="PRO_5032474670" evidence="1">
    <location>
        <begin position="17"/>
        <end position="137"/>
    </location>
</feature>
<keyword evidence="3" id="KW-1185">Reference proteome</keyword>
<dbReference type="OrthoDB" id="10045402at2759"/>